<accession>A0A2A9ESF0</accession>
<dbReference type="AlphaFoldDB" id="A0A2A9ESF0"/>
<feature type="transmembrane region" description="Helical" evidence="1">
    <location>
        <begin position="82"/>
        <end position="102"/>
    </location>
</feature>
<name>A0A2A9ESF0_9MICO</name>
<dbReference type="RefSeq" id="WP_098484938.1">
    <property type="nucleotide sequence ID" value="NZ_PDJI01000004.1"/>
</dbReference>
<evidence type="ECO:0000256" key="1">
    <source>
        <dbReference type="SAM" id="Phobius"/>
    </source>
</evidence>
<keyword evidence="1" id="KW-1133">Transmembrane helix</keyword>
<keyword evidence="1" id="KW-0472">Membrane</keyword>
<feature type="transmembrane region" description="Helical" evidence="1">
    <location>
        <begin position="20"/>
        <end position="43"/>
    </location>
</feature>
<dbReference type="Proteomes" id="UP000222106">
    <property type="component" value="Unassembled WGS sequence"/>
</dbReference>
<protein>
    <submittedName>
        <fullName evidence="2">Uncharacterized protein</fullName>
    </submittedName>
</protein>
<keyword evidence="3" id="KW-1185">Reference proteome</keyword>
<sequence length="103" mass="10610">MDAPTPEQQRNPARPANHGPVFAAIAVVTSVLSFVFVVAGTRADQPGSGADVPGPVWYLAAALTVAAGVVASWWLLFPGGWWVRPAKVIAALAVLALIAGILL</sequence>
<comment type="caution">
    <text evidence="2">The sequence shown here is derived from an EMBL/GenBank/DDBJ whole genome shotgun (WGS) entry which is preliminary data.</text>
</comment>
<evidence type="ECO:0000313" key="2">
    <source>
        <dbReference type="EMBL" id="PFG41129.1"/>
    </source>
</evidence>
<proteinExistence type="predicted"/>
<evidence type="ECO:0000313" key="3">
    <source>
        <dbReference type="Proteomes" id="UP000222106"/>
    </source>
</evidence>
<organism evidence="2 3">
    <name type="scientific">Georgenia soli</name>
    <dbReference type="NCBI Taxonomy" id="638953"/>
    <lineage>
        <taxon>Bacteria</taxon>
        <taxon>Bacillati</taxon>
        <taxon>Actinomycetota</taxon>
        <taxon>Actinomycetes</taxon>
        <taxon>Micrococcales</taxon>
        <taxon>Bogoriellaceae</taxon>
        <taxon>Georgenia</taxon>
    </lineage>
</organism>
<keyword evidence="1" id="KW-0812">Transmembrane</keyword>
<dbReference type="EMBL" id="PDJI01000004">
    <property type="protein sequence ID" value="PFG41129.1"/>
    <property type="molecule type" value="Genomic_DNA"/>
</dbReference>
<gene>
    <name evidence="2" type="ORF">ATJ97_3677</name>
</gene>
<reference evidence="2 3" key="1">
    <citation type="submission" date="2017-10" db="EMBL/GenBank/DDBJ databases">
        <title>Sequencing the genomes of 1000 actinobacteria strains.</title>
        <authorList>
            <person name="Klenk H.-P."/>
        </authorList>
    </citation>
    <scope>NUCLEOTIDE SEQUENCE [LARGE SCALE GENOMIC DNA]</scope>
    <source>
        <strain evidence="2 3">DSM 21838</strain>
    </source>
</reference>
<feature type="transmembrane region" description="Helical" evidence="1">
    <location>
        <begin position="55"/>
        <end position="76"/>
    </location>
</feature>